<reference evidence="2" key="1">
    <citation type="submission" date="2022-10" db="EMBL/GenBank/DDBJ databases">
        <title>Genome assembly of Pristionchus species.</title>
        <authorList>
            <person name="Yoshida K."/>
            <person name="Sommer R.J."/>
        </authorList>
    </citation>
    <scope>NUCLEOTIDE SEQUENCE [LARGE SCALE GENOMIC DNA]</scope>
    <source>
        <strain evidence="2">RS5460</strain>
    </source>
</reference>
<evidence type="ECO:0000313" key="1">
    <source>
        <dbReference type="EMBL" id="GMR32165.1"/>
    </source>
</evidence>
<organism evidence="1 2">
    <name type="scientific">Pristionchus mayeri</name>
    <dbReference type="NCBI Taxonomy" id="1317129"/>
    <lineage>
        <taxon>Eukaryota</taxon>
        <taxon>Metazoa</taxon>
        <taxon>Ecdysozoa</taxon>
        <taxon>Nematoda</taxon>
        <taxon>Chromadorea</taxon>
        <taxon>Rhabditida</taxon>
        <taxon>Rhabditina</taxon>
        <taxon>Diplogasteromorpha</taxon>
        <taxon>Diplogasteroidea</taxon>
        <taxon>Neodiplogasteridae</taxon>
        <taxon>Pristionchus</taxon>
    </lineage>
</organism>
<name>A0AAN5C663_9BILA</name>
<protein>
    <submittedName>
        <fullName evidence="1">Uncharacterized protein</fullName>
    </submittedName>
</protein>
<feature type="non-terminal residue" evidence="1">
    <location>
        <position position="142"/>
    </location>
</feature>
<accession>A0AAN5C663</accession>
<gene>
    <name evidence="1" type="ORF">PMAYCL1PPCAC_02360</name>
</gene>
<comment type="caution">
    <text evidence="1">The sequence shown here is derived from an EMBL/GenBank/DDBJ whole genome shotgun (WGS) entry which is preliminary data.</text>
</comment>
<keyword evidence="2" id="KW-1185">Reference proteome</keyword>
<proteinExistence type="predicted"/>
<sequence length="142" mass="15072">MVDQLSRCLTISIGRGKIIVEFFSAATLFSVCRYLNWSAAGDWAITSAASCSDRDASFSPSAAITFARASLVASASAAIALCSCTGSRTSLLSTRSTLIPQLSVASSRTACMEMASESLSWRISARLLVPSMFRNVVWASNL</sequence>
<dbReference type="Proteomes" id="UP001328107">
    <property type="component" value="Unassembled WGS sequence"/>
</dbReference>
<dbReference type="EMBL" id="BTRK01000001">
    <property type="protein sequence ID" value="GMR32165.1"/>
    <property type="molecule type" value="Genomic_DNA"/>
</dbReference>
<dbReference type="AlphaFoldDB" id="A0AAN5C663"/>
<evidence type="ECO:0000313" key="2">
    <source>
        <dbReference type="Proteomes" id="UP001328107"/>
    </source>
</evidence>